<keyword evidence="1 3" id="KW-0560">Oxidoreductase</keyword>
<dbReference type="GO" id="GO:0005829">
    <property type="term" value="C:cytosol"/>
    <property type="evidence" value="ECO:0007669"/>
    <property type="project" value="TreeGrafter"/>
</dbReference>
<dbReference type="STRING" id="48256.CLHUN_05860"/>
<dbReference type="InterPro" id="IPR023210">
    <property type="entry name" value="NADP_OxRdtase_dom"/>
</dbReference>
<gene>
    <name evidence="3" type="primary">yhdN_1</name>
    <name evidence="3" type="ORF">CLHUN_05860</name>
</gene>
<dbReference type="Pfam" id="PF00248">
    <property type="entry name" value="Aldo_ket_red"/>
    <property type="match status" value="1"/>
</dbReference>
<proteinExistence type="predicted"/>
<dbReference type="InterPro" id="IPR036812">
    <property type="entry name" value="NAD(P)_OxRdtase_dom_sf"/>
</dbReference>
<sequence>MKYINKYDVNISKIGLGTGRFGTRIDEEKSFEMLDLFIAGGGNLLDTARNYYEWVENGRGVSEKTIGKWIASRKIRNKVYISTKGGVRNQGKNFIINLEKSNLVDEFKESQDALMSKTIDFYLLHRDEPQRPVGEIMETLQIICEQGNVRGLGVCNWSPERIVSANLYANKHGYRPLTLIQTWWSIAAYTETMWNDSTTTHMDKDTYDYILKNNLVCMAYTSQAKGFFQKAIAEGLENLDNFLKHRIATEVNVRRLNYIKEYCEENSLSPTAVVNGYITSNEIDGIALVSCSSINQLNDILENCDSDIDSEFINYIDRIN</sequence>
<dbReference type="Gene3D" id="3.20.20.100">
    <property type="entry name" value="NADP-dependent oxidoreductase domain"/>
    <property type="match status" value="1"/>
</dbReference>
<dbReference type="PANTHER" id="PTHR43364:SF4">
    <property type="entry name" value="NAD(P)-LINKED OXIDOREDUCTASE SUPERFAMILY PROTEIN"/>
    <property type="match status" value="1"/>
</dbReference>
<name>A0A1V4SP36_RUMHU</name>
<dbReference type="RefSeq" id="WP_080063056.1">
    <property type="nucleotide sequence ID" value="NZ_MZGX01000003.1"/>
</dbReference>
<keyword evidence="4" id="KW-1185">Reference proteome</keyword>
<evidence type="ECO:0000313" key="3">
    <source>
        <dbReference type="EMBL" id="OPX45649.1"/>
    </source>
</evidence>
<dbReference type="OrthoDB" id="9804790at2"/>
<evidence type="ECO:0000313" key="4">
    <source>
        <dbReference type="Proteomes" id="UP000191554"/>
    </source>
</evidence>
<dbReference type="AlphaFoldDB" id="A0A1V4SP36"/>
<dbReference type="PANTHER" id="PTHR43364">
    <property type="entry name" value="NADH-SPECIFIC METHYLGLYOXAL REDUCTASE-RELATED"/>
    <property type="match status" value="1"/>
</dbReference>
<accession>A0A1V4SP36</accession>
<dbReference type="EMBL" id="MZGX01000003">
    <property type="protein sequence ID" value="OPX45649.1"/>
    <property type="molecule type" value="Genomic_DNA"/>
</dbReference>
<dbReference type="Proteomes" id="UP000191554">
    <property type="component" value="Unassembled WGS sequence"/>
</dbReference>
<dbReference type="EC" id="1.1.1.-" evidence="3"/>
<dbReference type="SUPFAM" id="SSF51430">
    <property type="entry name" value="NAD(P)-linked oxidoreductase"/>
    <property type="match status" value="1"/>
</dbReference>
<organism evidence="3 4">
    <name type="scientific">Ruminiclostridium hungatei</name>
    <name type="common">Clostridium hungatei</name>
    <dbReference type="NCBI Taxonomy" id="48256"/>
    <lineage>
        <taxon>Bacteria</taxon>
        <taxon>Bacillati</taxon>
        <taxon>Bacillota</taxon>
        <taxon>Clostridia</taxon>
        <taxon>Eubacteriales</taxon>
        <taxon>Oscillospiraceae</taxon>
        <taxon>Ruminiclostridium</taxon>
    </lineage>
</organism>
<evidence type="ECO:0000256" key="1">
    <source>
        <dbReference type="ARBA" id="ARBA00023002"/>
    </source>
</evidence>
<reference evidence="3 4" key="1">
    <citation type="submission" date="2017-03" db="EMBL/GenBank/DDBJ databases">
        <title>Genome sequence of Clostridium hungatei DSM 14427.</title>
        <authorList>
            <person name="Poehlein A."/>
            <person name="Daniel R."/>
        </authorList>
    </citation>
    <scope>NUCLEOTIDE SEQUENCE [LARGE SCALE GENOMIC DNA]</scope>
    <source>
        <strain evidence="3 4">DSM 14427</strain>
    </source>
</reference>
<feature type="domain" description="NADP-dependent oxidoreductase" evidence="2">
    <location>
        <begin position="13"/>
        <end position="320"/>
    </location>
</feature>
<protein>
    <submittedName>
        <fullName evidence="3">General stress protein 69</fullName>
        <ecNumber evidence="3">1.1.1.-</ecNumber>
    </submittedName>
</protein>
<dbReference type="InterPro" id="IPR050523">
    <property type="entry name" value="AKR_Detox_Biosynth"/>
</dbReference>
<dbReference type="GO" id="GO:0016491">
    <property type="term" value="F:oxidoreductase activity"/>
    <property type="evidence" value="ECO:0007669"/>
    <property type="project" value="UniProtKB-KW"/>
</dbReference>
<dbReference type="CDD" id="cd19082">
    <property type="entry name" value="AKR_AKR10A1_2"/>
    <property type="match status" value="1"/>
</dbReference>
<evidence type="ECO:0000259" key="2">
    <source>
        <dbReference type="Pfam" id="PF00248"/>
    </source>
</evidence>
<comment type="caution">
    <text evidence="3">The sequence shown here is derived from an EMBL/GenBank/DDBJ whole genome shotgun (WGS) entry which is preliminary data.</text>
</comment>